<dbReference type="InterPro" id="IPR027443">
    <property type="entry name" value="IPNS-like_sf"/>
</dbReference>
<dbReference type="PANTHER" id="PTHR47990">
    <property type="entry name" value="2-OXOGLUTARATE (2OG) AND FE(II)-DEPENDENT OXYGENASE SUPERFAMILY PROTEIN-RELATED"/>
    <property type="match status" value="1"/>
</dbReference>
<reference evidence="3 4" key="1">
    <citation type="submission" date="2018-11" db="EMBL/GenBank/DDBJ databases">
        <title>Genome sequence of Saitozyma podzolica DSM 27192.</title>
        <authorList>
            <person name="Aliyu H."/>
            <person name="Gorte O."/>
            <person name="Ochsenreither K."/>
        </authorList>
    </citation>
    <scope>NUCLEOTIDE SEQUENCE [LARGE SCALE GENOMIC DNA]</scope>
    <source>
        <strain evidence="3 4">DSM 27192</strain>
    </source>
</reference>
<protein>
    <recommendedName>
        <fullName evidence="2">Fe2OG dioxygenase domain-containing protein</fullName>
    </recommendedName>
</protein>
<keyword evidence="1" id="KW-0560">Oxidoreductase</keyword>
<accession>A0A427YWP9</accession>
<evidence type="ECO:0000313" key="3">
    <source>
        <dbReference type="EMBL" id="RSH95509.1"/>
    </source>
</evidence>
<evidence type="ECO:0000259" key="2">
    <source>
        <dbReference type="PROSITE" id="PS51471"/>
    </source>
</evidence>
<dbReference type="AlphaFoldDB" id="A0A427YWP9"/>
<dbReference type="Pfam" id="PF03171">
    <property type="entry name" value="2OG-FeII_Oxy"/>
    <property type="match status" value="1"/>
</dbReference>
<dbReference type="InterPro" id="IPR044861">
    <property type="entry name" value="IPNS-like_FE2OG_OXY"/>
</dbReference>
<dbReference type="OrthoDB" id="406156at2759"/>
<organism evidence="3 4">
    <name type="scientific">Saitozyma podzolica</name>
    <dbReference type="NCBI Taxonomy" id="1890683"/>
    <lineage>
        <taxon>Eukaryota</taxon>
        <taxon>Fungi</taxon>
        <taxon>Dikarya</taxon>
        <taxon>Basidiomycota</taxon>
        <taxon>Agaricomycotina</taxon>
        <taxon>Tremellomycetes</taxon>
        <taxon>Tremellales</taxon>
        <taxon>Trimorphomycetaceae</taxon>
        <taxon>Saitozyma</taxon>
    </lineage>
</organism>
<dbReference type="InterPro" id="IPR005123">
    <property type="entry name" value="Oxoglu/Fe-dep_dioxygenase_dom"/>
</dbReference>
<gene>
    <name evidence="3" type="ORF">EHS25_000601</name>
</gene>
<dbReference type="GO" id="GO:0016491">
    <property type="term" value="F:oxidoreductase activity"/>
    <property type="evidence" value="ECO:0007669"/>
    <property type="project" value="UniProtKB-KW"/>
</dbReference>
<dbReference type="PROSITE" id="PS51471">
    <property type="entry name" value="FE2OG_OXY"/>
    <property type="match status" value="1"/>
</dbReference>
<sequence length="396" mass="44651">MTIQPLPPLPRLKLDKSGKPTIPSWVAPPETKLDLEWQSLRVLDLSLLDGTPEQQKECQDICQSALTNEGFLLLVGHGVAEEDMQRVFDIANWIMLGDALSEADKKEYEWDRENGDWMGYKPPKGWGERGRDDNDNIEAYNFYGACWEQNKIPPRIRPFADEILAYADHMHNEVGRRLSVILSRILGLGDNHLWDLIPGKGSVLPHSSYCRFQVYHPIEADQREATQNILPNHTDHGWSTLLPSQPVTCLQMLGKDGQWRFVPYMRGALVCNLGDVMEILSGGILKATRHRVTKPVADQLDYERISVCSFNHANQDLTMAPLLDAPLIKKIGVQPNSEVYGAFVKATEAGEEIPKFGEWKTLRNKNAQEPTSKKVVINGVPHTENIVGGVKVYRQV</sequence>
<dbReference type="InterPro" id="IPR050231">
    <property type="entry name" value="Iron_ascorbate_oxido_reductase"/>
</dbReference>
<dbReference type="Gene3D" id="2.60.120.330">
    <property type="entry name" value="B-lactam Antibiotic, Isopenicillin N Synthase, Chain"/>
    <property type="match status" value="1"/>
</dbReference>
<keyword evidence="1" id="KW-0479">Metal-binding</keyword>
<name>A0A427YWP9_9TREE</name>
<feature type="domain" description="Fe2OG dioxygenase" evidence="2">
    <location>
        <begin position="206"/>
        <end position="313"/>
    </location>
</feature>
<dbReference type="GO" id="GO:0046872">
    <property type="term" value="F:metal ion binding"/>
    <property type="evidence" value="ECO:0007669"/>
    <property type="project" value="UniProtKB-KW"/>
</dbReference>
<keyword evidence="4" id="KW-1185">Reference proteome</keyword>
<proteinExistence type="inferred from homology"/>
<dbReference type="STRING" id="1890683.A0A427YWP9"/>
<dbReference type="EMBL" id="RSCD01000001">
    <property type="protein sequence ID" value="RSH95509.1"/>
    <property type="molecule type" value="Genomic_DNA"/>
</dbReference>
<comment type="similarity">
    <text evidence="1">Belongs to the iron/ascorbate-dependent oxidoreductase family.</text>
</comment>
<evidence type="ECO:0000256" key="1">
    <source>
        <dbReference type="RuleBase" id="RU003682"/>
    </source>
</evidence>
<dbReference type="SUPFAM" id="SSF51197">
    <property type="entry name" value="Clavaminate synthase-like"/>
    <property type="match status" value="1"/>
</dbReference>
<evidence type="ECO:0000313" key="4">
    <source>
        <dbReference type="Proteomes" id="UP000279259"/>
    </source>
</evidence>
<comment type="caution">
    <text evidence="3">The sequence shown here is derived from an EMBL/GenBank/DDBJ whole genome shotgun (WGS) entry which is preliminary data.</text>
</comment>
<dbReference type="Pfam" id="PF14226">
    <property type="entry name" value="DIOX_N"/>
    <property type="match status" value="1"/>
</dbReference>
<keyword evidence="1" id="KW-0408">Iron</keyword>
<dbReference type="Proteomes" id="UP000279259">
    <property type="component" value="Unassembled WGS sequence"/>
</dbReference>
<dbReference type="InterPro" id="IPR026992">
    <property type="entry name" value="DIOX_N"/>
</dbReference>